<dbReference type="CDD" id="cd06661">
    <property type="entry name" value="GGCT_like"/>
    <property type="match status" value="1"/>
</dbReference>
<accession>A0A2N5HAA5</accession>
<name>A0A2N5HAA5_9BACI</name>
<dbReference type="InterPro" id="IPR009288">
    <property type="entry name" value="AIG2-like_dom"/>
</dbReference>
<dbReference type="OrthoDB" id="8538589at2"/>
<feature type="active site" description="Proton acceptor" evidence="2">
    <location>
        <position position="72"/>
    </location>
</feature>
<protein>
    <recommendedName>
        <fullName evidence="3">Gamma-glutamylcyclotransferase family protein</fullName>
    </recommendedName>
</protein>
<evidence type="ECO:0000256" key="1">
    <source>
        <dbReference type="ARBA" id="ARBA00008861"/>
    </source>
</evidence>
<evidence type="ECO:0000313" key="5">
    <source>
        <dbReference type="EMBL" id="PLS02449.1"/>
    </source>
</evidence>
<dbReference type="AlphaFoldDB" id="A0A2N5HAA5"/>
<dbReference type="Pfam" id="PF06094">
    <property type="entry name" value="GGACT"/>
    <property type="match status" value="1"/>
</dbReference>
<comment type="similarity">
    <text evidence="1 3">Belongs to the gamma-glutamylcyclotransferase family.</text>
</comment>
<evidence type="ECO:0000313" key="6">
    <source>
        <dbReference type="Proteomes" id="UP000234950"/>
    </source>
</evidence>
<dbReference type="GO" id="GO:0061929">
    <property type="term" value="F:gamma-glutamylaminecyclotransferase activity"/>
    <property type="evidence" value="ECO:0007669"/>
    <property type="project" value="InterPro"/>
</dbReference>
<proteinExistence type="inferred from homology"/>
<evidence type="ECO:0000259" key="4">
    <source>
        <dbReference type="Pfam" id="PF06094"/>
    </source>
</evidence>
<dbReference type="SUPFAM" id="SSF110857">
    <property type="entry name" value="Gamma-glutamyl cyclotransferase-like"/>
    <property type="match status" value="1"/>
</dbReference>
<comment type="caution">
    <text evidence="5">The sequence shown here is derived from an EMBL/GenBank/DDBJ whole genome shotgun (WGS) entry which is preliminary data.</text>
</comment>
<feature type="domain" description="Gamma-glutamylcyclotransferase AIG2-like" evidence="4">
    <location>
        <begin position="3"/>
        <end position="122"/>
    </location>
</feature>
<dbReference type="InterPro" id="IPR036568">
    <property type="entry name" value="GGCT-like_sf"/>
</dbReference>
<dbReference type="EMBL" id="PGVE01000072">
    <property type="protein sequence ID" value="PLS02449.1"/>
    <property type="molecule type" value="Genomic_DNA"/>
</dbReference>
<dbReference type="Gene3D" id="3.10.490.10">
    <property type="entry name" value="Gamma-glutamyl cyclotransferase-like"/>
    <property type="match status" value="1"/>
</dbReference>
<dbReference type="InterPro" id="IPR013024">
    <property type="entry name" value="GGCT-like"/>
</dbReference>
<keyword evidence="6" id="KW-1185">Reference proteome</keyword>
<evidence type="ECO:0000256" key="3">
    <source>
        <dbReference type="RuleBase" id="RU367036"/>
    </source>
</evidence>
<dbReference type="InterPro" id="IPR039126">
    <property type="entry name" value="GGACT"/>
</dbReference>
<dbReference type="PANTHER" id="PTHR12510">
    <property type="entry name" value="TROPONIN C-AKIN-1 PROTEIN"/>
    <property type="match status" value="1"/>
</dbReference>
<gene>
    <name evidence="5" type="ORF">CVD27_20055</name>
</gene>
<organism evidence="5 6">
    <name type="scientific">Neobacillus cucumis</name>
    <dbReference type="NCBI Taxonomy" id="1740721"/>
    <lineage>
        <taxon>Bacteria</taxon>
        <taxon>Bacillati</taxon>
        <taxon>Bacillota</taxon>
        <taxon>Bacilli</taxon>
        <taxon>Bacillales</taxon>
        <taxon>Bacillaceae</taxon>
        <taxon>Neobacillus</taxon>
    </lineage>
</organism>
<evidence type="ECO:0000256" key="2">
    <source>
        <dbReference type="PIRSR" id="PIRSR639126-1"/>
    </source>
</evidence>
<reference evidence="5 6" key="1">
    <citation type="submission" date="2017-11" db="EMBL/GenBank/DDBJ databases">
        <title>Comparitive Functional Genomics of Dry Heat Resistant strains isolated from the Viking Spacecraft.</title>
        <authorList>
            <person name="Seuylemezian A."/>
            <person name="Cooper K."/>
            <person name="Vaishampayan P."/>
        </authorList>
    </citation>
    <scope>NUCLEOTIDE SEQUENCE [LARGE SCALE GENOMIC DNA]</scope>
    <source>
        <strain evidence="5 6">V32-6</strain>
    </source>
</reference>
<dbReference type="Proteomes" id="UP000234950">
    <property type="component" value="Unassembled WGS sequence"/>
</dbReference>
<sequence>MYVFVYGTLRKNETNHFLLKEATLIAPQAWTNGRLFDTGLGYPALKESINDKVYGEIYLISEEQLHRLDELEDYRPNDRNNLYNRKKQVVFYDTGKIETYLYFIAEHQETLLKNPIESGDWKLYRS</sequence>
<dbReference type="GO" id="GO:0005829">
    <property type="term" value="C:cytosol"/>
    <property type="evidence" value="ECO:0007669"/>
    <property type="project" value="TreeGrafter"/>
</dbReference>
<dbReference type="PANTHER" id="PTHR12510:SF4">
    <property type="entry name" value="GAMMA-GLUTAMYLAMINECYCLOTRANSFERASE"/>
    <property type="match status" value="1"/>
</dbReference>